<feature type="region of interest" description="Disordered" evidence="1">
    <location>
        <begin position="814"/>
        <end position="852"/>
    </location>
</feature>
<dbReference type="Proteomes" id="UP000189513">
    <property type="component" value="Unassembled WGS sequence"/>
</dbReference>
<reference evidence="3" key="1">
    <citation type="journal article" date="2017" name="Genome Announc.">
        <title>Genome sequences of Cyberlindnera fabianii 65, Pichia kudriavzevii 129, and Saccharomyces cerevisiae 131 isolated from fermented masau fruits in Zimbabwe.</title>
        <authorList>
            <person name="van Rijswijck I.M.H."/>
            <person name="Derks M.F.L."/>
            <person name="Abee T."/>
            <person name="de Ridder D."/>
            <person name="Smid E.J."/>
        </authorList>
    </citation>
    <scope>NUCLEOTIDE SEQUENCE [LARGE SCALE GENOMIC DNA]</scope>
    <source>
        <strain evidence="3">65</strain>
    </source>
</reference>
<feature type="compositionally biased region" description="Polar residues" evidence="1">
    <location>
        <begin position="737"/>
        <end position="765"/>
    </location>
</feature>
<feature type="compositionally biased region" description="Low complexity" evidence="1">
    <location>
        <begin position="815"/>
        <end position="827"/>
    </location>
</feature>
<organism evidence="2 3">
    <name type="scientific">Cyberlindnera fabianii</name>
    <name type="common">Yeast</name>
    <name type="synonym">Hansenula fabianii</name>
    <dbReference type="NCBI Taxonomy" id="36022"/>
    <lineage>
        <taxon>Eukaryota</taxon>
        <taxon>Fungi</taxon>
        <taxon>Dikarya</taxon>
        <taxon>Ascomycota</taxon>
        <taxon>Saccharomycotina</taxon>
        <taxon>Saccharomycetes</taxon>
        <taxon>Phaffomycetales</taxon>
        <taxon>Phaffomycetaceae</taxon>
        <taxon>Cyberlindnera</taxon>
    </lineage>
</organism>
<accession>A0A1V2L8X2</accession>
<evidence type="ECO:0000256" key="1">
    <source>
        <dbReference type="SAM" id="MobiDB-lite"/>
    </source>
</evidence>
<feature type="region of interest" description="Disordered" evidence="1">
    <location>
        <begin position="737"/>
        <end position="797"/>
    </location>
</feature>
<proteinExistence type="predicted"/>
<feature type="compositionally biased region" description="Polar residues" evidence="1">
    <location>
        <begin position="828"/>
        <end position="847"/>
    </location>
</feature>
<feature type="compositionally biased region" description="Low complexity" evidence="1">
    <location>
        <begin position="146"/>
        <end position="160"/>
    </location>
</feature>
<feature type="compositionally biased region" description="Polar residues" evidence="1">
    <location>
        <begin position="59"/>
        <end position="87"/>
    </location>
</feature>
<dbReference type="EMBL" id="MPUK01000004">
    <property type="protein sequence ID" value="ONH67481.1"/>
    <property type="molecule type" value="Genomic_DNA"/>
</dbReference>
<evidence type="ECO:0000313" key="2">
    <source>
        <dbReference type="EMBL" id="ONH67481.1"/>
    </source>
</evidence>
<dbReference type="STRING" id="36022.A0A1V2L8X2"/>
<evidence type="ECO:0000313" key="3">
    <source>
        <dbReference type="Proteomes" id="UP000189513"/>
    </source>
</evidence>
<protein>
    <submittedName>
        <fullName evidence="2">Uncharacterized protein</fullName>
    </submittedName>
</protein>
<sequence>MSPPSDYSAHEREREVQRRRKHKNSRLGLDEMWPQSQPVLPHSGLPSETTTKARPPTETVASPSGSVNTPSSLFSGESQDSNDSTVKTPKATAERYGTPLNFILNEPSPQSATDCSPQVSRTQSQKSLPSSAKAESTSCTNIPEKPISVTSRPTTTIPPISYKPTKKGFTTLLPLILHSVNAPTLENTDPEFFDETPYGVYLRLFLRKESHFYYDASLTDLDMFYTLILFGTGCLLPHIPQMHGFFFRIRGDVMHRVTEILSDVNDANAEKLMTMAACLTRTSINIRGLSMKEFITLSRGTSAVIATGMEKPELFPESIAPLRRFADGLMFMARTLYFPMYDASVLVEFLGMVKEFGSKYLLDEDLIDSDDVIHDEYEKLVQFLETCIILHKTEMSDKHVMKFPVHRLFDLLKQWFEIFPDKAFVVNSTMQAHEKVFYTIWYSLSSLLEAIFSGCRHAFTFSFNGYHEIYTLPLKAAQRQYINRNTVMNVPIPEYKTIEERFKARAIDINESCITEFKKTIIKSYHYPSESMTIRSQNEGDTTNYYRGTATDTATEMEMFDLFGNLQHTDNRTRDAPNMENDGGVDLVTLRCGYLDYTTEQLNLVREAHAEAERAMNQIRGLSESISRQFPSMPGAFLQEQQHVYPQPQPQPQQLPNYIQPADPSVQWPYLGDQATVPSPMVNSSFSAQFQPPQDPHPLELPKEGFGNTALPTYQIPQVPKDQAKILERPVITNSLAESPLTQDTSDVSPNSHISYNSPQTSITDAHTRARSEPSPTTVTNLSNSRAGDFRSPTPSHSKMKMSLNYYMNTAEGGSRLSSSTVSSQASTATPLGSSHTTPEAQMTRSFKPSKVGDKTVMPLIPHFSNEPYYDPDRDLEYFDETKTGVYGRIFVLKQLHEQIEASFYDDDYFITMLMFGSGILAPHVPDSRSTFLTSRGEVMRRIGAALNNVNDENADLLLVTSSILVRMAIYVQDAGIRDQIVLSMGPSAVITKVLETPELFPKSLSIVKRYADGLQFTARFAYFPVYDARVLKQFLEVMDEFNEKFLKDEDLVDADDELHKQFEAIREYVAYVLHVTETEKSSNHTIMYPIRVMYEILQRWFLIVPTKMYAIGSHMPPVEKVFYNIVHSLSFVLEAIFFSFRYIFTALFNGYHDIFCMPKDVVLDGLSPELREIANYFCRIMAFLNRRRHFINRNTVLNDIIPSFTALEDRFKARPIEIHESCIIDFKNTVIKPYHYPSESVTSKTGDLTNYFKGKSSVNASTHEMFDMFSGLNYLEGKSNDDTVDLLNVNEKTGLLNNDFDPRFTDPIFNEAVNYQECDVNFMKSYLEDRKLILTLDN</sequence>
<keyword evidence="3" id="KW-1185">Reference proteome</keyword>
<gene>
    <name evidence="2" type="ORF">BON22_2712</name>
</gene>
<feature type="compositionally biased region" description="Polar residues" evidence="1">
    <location>
        <begin position="774"/>
        <end position="786"/>
    </location>
</feature>
<name>A0A1V2L8X2_CYBFA</name>
<feature type="region of interest" description="Disordered" evidence="1">
    <location>
        <begin position="1"/>
        <end position="89"/>
    </location>
</feature>
<dbReference type="VEuPathDB" id="FungiDB:BON22_2712"/>
<feature type="region of interest" description="Disordered" evidence="1">
    <location>
        <begin position="101"/>
        <end position="160"/>
    </location>
</feature>
<feature type="compositionally biased region" description="Polar residues" evidence="1">
    <location>
        <begin position="107"/>
        <end position="141"/>
    </location>
</feature>
<comment type="caution">
    <text evidence="2">The sequence shown here is derived from an EMBL/GenBank/DDBJ whole genome shotgun (WGS) entry which is preliminary data.</text>
</comment>